<evidence type="ECO:0000313" key="3">
    <source>
        <dbReference type="EMBL" id="GJD52592.1"/>
    </source>
</evidence>
<evidence type="ECO:0008006" key="5">
    <source>
        <dbReference type="Google" id="ProtNLM"/>
    </source>
</evidence>
<proteinExistence type="predicted"/>
<reference evidence="3" key="1">
    <citation type="journal article" date="2021" name="Front. Microbiol.">
        <title>Comprehensive Comparative Genomics and Phenotyping of Methylobacterium Species.</title>
        <authorList>
            <person name="Alessa O."/>
            <person name="Ogura Y."/>
            <person name="Fujitani Y."/>
            <person name="Takami H."/>
            <person name="Hayashi T."/>
            <person name="Sahin N."/>
            <person name="Tani A."/>
        </authorList>
    </citation>
    <scope>NUCLEOTIDE SEQUENCE</scope>
    <source>
        <strain evidence="3">KCTC 52305</strain>
    </source>
</reference>
<feature type="compositionally biased region" description="Pro residues" evidence="1">
    <location>
        <begin position="66"/>
        <end position="92"/>
    </location>
</feature>
<protein>
    <recommendedName>
        <fullName evidence="5">Helix-hairpin-helix domain-containing protein</fullName>
    </recommendedName>
</protein>
<sequence length="182" mass="18472">MLTGSALTRALVIVVLAAGLAALWQVLMPRPSGPHLSEPPKRAKPEAPAPAPADDAAPVRSVYPGGRPPDAPPPRPPSAPAAPLPSPAPTPAPQAALPAEPPVFAPPAPGEPSADPAERVPPGGVVDLNTASLGELNGLRGGGMIGRAIIAGRPYNAPGDLLSKRILSRGTYERIKDQVTVR</sequence>
<keyword evidence="4" id="KW-1185">Reference proteome</keyword>
<keyword evidence="2" id="KW-0812">Transmembrane</keyword>
<dbReference type="EMBL" id="BPQH01000020">
    <property type="protein sequence ID" value="GJD52592.1"/>
    <property type="molecule type" value="Genomic_DNA"/>
</dbReference>
<gene>
    <name evidence="3" type="ORF">OPKNFCMD_5358</name>
</gene>
<feature type="transmembrane region" description="Helical" evidence="2">
    <location>
        <begin position="6"/>
        <end position="27"/>
    </location>
</feature>
<accession>A0ABQ4R578</accession>
<name>A0ABQ4R578_9HYPH</name>
<dbReference type="SUPFAM" id="SSF81585">
    <property type="entry name" value="PsbU/PolX domain-like"/>
    <property type="match status" value="1"/>
</dbReference>
<dbReference type="Proteomes" id="UP001055167">
    <property type="component" value="Unassembled WGS sequence"/>
</dbReference>
<comment type="caution">
    <text evidence="3">The sequence shown here is derived from an EMBL/GenBank/DDBJ whole genome shotgun (WGS) entry which is preliminary data.</text>
</comment>
<feature type="region of interest" description="Disordered" evidence="1">
    <location>
        <begin position="34"/>
        <end position="124"/>
    </location>
</feature>
<evidence type="ECO:0000313" key="4">
    <source>
        <dbReference type="Proteomes" id="UP001055167"/>
    </source>
</evidence>
<dbReference type="RefSeq" id="WP_128565689.1">
    <property type="nucleotide sequence ID" value="NZ_BPQH01000020.1"/>
</dbReference>
<organism evidence="3 4">
    <name type="scientific">Methylobacterium crusticola</name>
    <dbReference type="NCBI Taxonomy" id="1697972"/>
    <lineage>
        <taxon>Bacteria</taxon>
        <taxon>Pseudomonadati</taxon>
        <taxon>Pseudomonadota</taxon>
        <taxon>Alphaproteobacteria</taxon>
        <taxon>Hyphomicrobiales</taxon>
        <taxon>Methylobacteriaceae</taxon>
        <taxon>Methylobacterium</taxon>
    </lineage>
</organism>
<keyword evidence="2" id="KW-1133">Transmembrane helix</keyword>
<keyword evidence="2" id="KW-0472">Membrane</keyword>
<feature type="compositionally biased region" description="Pro residues" evidence="1">
    <location>
        <begin position="99"/>
        <end position="110"/>
    </location>
</feature>
<evidence type="ECO:0000256" key="1">
    <source>
        <dbReference type="SAM" id="MobiDB-lite"/>
    </source>
</evidence>
<feature type="compositionally biased region" description="Low complexity" evidence="1">
    <location>
        <begin position="52"/>
        <end position="65"/>
    </location>
</feature>
<reference evidence="3" key="2">
    <citation type="submission" date="2021-08" db="EMBL/GenBank/DDBJ databases">
        <authorList>
            <person name="Tani A."/>
            <person name="Ola A."/>
            <person name="Ogura Y."/>
            <person name="Katsura K."/>
            <person name="Hayashi T."/>
        </authorList>
    </citation>
    <scope>NUCLEOTIDE SEQUENCE</scope>
    <source>
        <strain evidence="3">KCTC 52305</strain>
    </source>
</reference>
<dbReference type="Gene3D" id="1.10.150.320">
    <property type="entry name" value="Photosystem II 12 kDa extrinsic protein"/>
    <property type="match status" value="1"/>
</dbReference>
<evidence type="ECO:0000256" key="2">
    <source>
        <dbReference type="SAM" id="Phobius"/>
    </source>
</evidence>